<organism evidence="1 2">
    <name type="scientific">Hypoxylon rubiginosum</name>
    <dbReference type="NCBI Taxonomy" id="110542"/>
    <lineage>
        <taxon>Eukaryota</taxon>
        <taxon>Fungi</taxon>
        <taxon>Dikarya</taxon>
        <taxon>Ascomycota</taxon>
        <taxon>Pezizomycotina</taxon>
        <taxon>Sordariomycetes</taxon>
        <taxon>Xylariomycetidae</taxon>
        <taxon>Xylariales</taxon>
        <taxon>Hypoxylaceae</taxon>
        <taxon>Hypoxylon</taxon>
    </lineage>
</organism>
<gene>
    <name evidence="1" type="ORF">F4820DRAFT_443630</name>
</gene>
<sequence>MASLEDQVAPEPDGFGQSVELEGPILTTATNCESNFTKSLQILRLRGEYKDEAMLWKLKKRFLDWAAYLGAFAGAKGSLDERLKCHAQYRNLILLVLDMLNMNLLQTMTDPSEPSSDESSDDEVDRRRVELDGIQKSVNELDRLAIHIGQSSTSSLDARVKAFTLKKPADVSSFETKAILVVNGLYPDASESLRRLLSKSMTHRHMKLLYWRSHDRKLRTDRRRGKKSRDDFVQTQPEPSSLPAKGSPPQSSATYQDPTPPKPEVNGISVGTSFISETLASDPDFQLIIPTAEAKVPSPRRAGATTVLGSGAKFPRPPQFEEGEVQKPCSLCRRLFRKADFADNVWWRCHVNEDLLPFACISSSCLQCPTFASRSDWRAHTEEDHDDFWRRGPSNPIGREYQSLWPNSQEASNSGPPADICPLCCLPLDKPGHTQTSIPLPSVSPASQTLSELLEMLPPESKDTLKGAKKGTKPVRFDALIHEGERSGDQTAQGVADSEMKTTAPIKSSLMNSTMIGMMNHITDHLQFLALLTLRLSTGKLADGDIHAFSSSQALSSDQGSGKRSTLDDEFGTAEEDEAQETDADVFLDETPEAGTILDPAESRKPRNEIS</sequence>
<evidence type="ECO:0000313" key="2">
    <source>
        <dbReference type="Proteomes" id="UP001497700"/>
    </source>
</evidence>
<comment type="caution">
    <text evidence="1">The sequence shown here is derived from an EMBL/GenBank/DDBJ whole genome shotgun (WGS) entry which is preliminary data.</text>
</comment>
<keyword evidence="2" id="KW-1185">Reference proteome</keyword>
<dbReference type="Proteomes" id="UP001497700">
    <property type="component" value="Unassembled WGS sequence"/>
</dbReference>
<proteinExistence type="predicted"/>
<accession>A0ACB9ZDP0</accession>
<dbReference type="EMBL" id="MU393427">
    <property type="protein sequence ID" value="KAI4869842.1"/>
    <property type="molecule type" value="Genomic_DNA"/>
</dbReference>
<name>A0ACB9ZDP0_9PEZI</name>
<protein>
    <submittedName>
        <fullName evidence="1">Uncharacterized protein</fullName>
    </submittedName>
</protein>
<reference evidence="1 2" key="1">
    <citation type="journal article" date="2022" name="New Phytol.">
        <title>Ecological generalism drives hyperdiversity of secondary metabolite gene clusters in xylarialean endophytes.</title>
        <authorList>
            <person name="Franco M.E.E."/>
            <person name="Wisecaver J.H."/>
            <person name="Arnold A.E."/>
            <person name="Ju Y.M."/>
            <person name="Slot J.C."/>
            <person name="Ahrendt S."/>
            <person name="Moore L.P."/>
            <person name="Eastman K.E."/>
            <person name="Scott K."/>
            <person name="Konkel Z."/>
            <person name="Mondo S.J."/>
            <person name="Kuo A."/>
            <person name="Hayes R.D."/>
            <person name="Haridas S."/>
            <person name="Andreopoulos B."/>
            <person name="Riley R."/>
            <person name="LaButti K."/>
            <person name="Pangilinan J."/>
            <person name="Lipzen A."/>
            <person name="Amirebrahimi M."/>
            <person name="Yan J."/>
            <person name="Adam C."/>
            <person name="Keymanesh K."/>
            <person name="Ng V."/>
            <person name="Louie K."/>
            <person name="Northen T."/>
            <person name="Drula E."/>
            <person name="Henrissat B."/>
            <person name="Hsieh H.M."/>
            <person name="Youens-Clark K."/>
            <person name="Lutzoni F."/>
            <person name="Miadlikowska J."/>
            <person name="Eastwood D.C."/>
            <person name="Hamelin R.C."/>
            <person name="Grigoriev I.V."/>
            <person name="U'Ren J.M."/>
        </authorList>
    </citation>
    <scope>NUCLEOTIDE SEQUENCE [LARGE SCALE GENOMIC DNA]</scope>
    <source>
        <strain evidence="1 2">CBS 119005</strain>
    </source>
</reference>
<evidence type="ECO:0000313" key="1">
    <source>
        <dbReference type="EMBL" id="KAI4869842.1"/>
    </source>
</evidence>